<name>A0A7V6A3Z1_9BACT</name>
<accession>A0A7V6A3Z1</accession>
<organism evidence="1">
    <name type="scientific">Desulfobacca acetoxidans</name>
    <dbReference type="NCBI Taxonomy" id="60893"/>
    <lineage>
        <taxon>Bacteria</taxon>
        <taxon>Pseudomonadati</taxon>
        <taxon>Thermodesulfobacteriota</taxon>
        <taxon>Desulfobaccia</taxon>
        <taxon>Desulfobaccales</taxon>
        <taxon>Desulfobaccaceae</taxon>
        <taxon>Desulfobacca</taxon>
    </lineage>
</organism>
<dbReference type="AlphaFoldDB" id="A0A7V6A3Z1"/>
<dbReference type="EMBL" id="DTGR01000145">
    <property type="protein sequence ID" value="HHS29854.1"/>
    <property type="molecule type" value="Genomic_DNA"/>
</dbReference>
<reference evidence="1" key="1">
    <citation type="journal article" date="2020" name="mSystems">
        <title>Genome- and Community-Level Interaction Insights into Carbon Utilization and Element Cycling Functions of Hydrothermarchaeota in Hydrothermal Sediment.</title>
        <authorList>
            <person name="Zhou Z."/>
            <person name="Liu Y."/>
            <person name="Xu W."/>
            <person name="Pan J."/>
            <person name="Luo Z.H."/>
            <person name="Li M."/>
        </authorList>
    </citation>
    <scope>NUCLEOTIDE SEQUENCE [LARGE SCALE GENOMIC DNA]</scope>
    <source>
        <strain evidence="1">SpSt-767</strain>
    </source>
</reference>
<evidence type="ECO:0000313" key="1">
    <source>
        <dbReference type="EMBL" id="HHS29854.1"/>
    </source>
</evidence>
<proteinExistence type="predicted"/>
<protein>
    <submittedName>
        <fullName evidence="1">Uncharacterized protein</fullName>
    </submittedName>
</protein>
<comment type="caution">
    <text evidence="1">The sequence shown here is derived from an EMBL/GenBank/DDBJ whole genome shotgun (WGS) entry which is preliminary data.</text>
</comment>
<sequence>MEPGNLENLIEKVKTIAQGPHADLLEKFVDLLFEHEEPEYFSPEDLAAIEEGMQASLSGDRSQFISLEEYERKHGL</sequence>
<gene>
    <name evidence="1" type="ORF">ENV52_09170</name>
</gene>